<evidence type="ECO:0000313" key="2">
    <source>
        <dbReference type="EMBL" id="EFO93975.1"/>
    </source>
</evidence>
<evidence type="ECO:0000259" key="1">
    <source>
        <dbReference type="PROSITE" id="PS50181"/>
    </source>
</evidence>
<dbReference type="EMBL" id="DS268609">
    <property type="protein sequence ID" value="EFO93975.1"/>
    <property type="molecule type" value="Genomic_DNA"/>
</dbReference>
<sequence length="332" mass="39380">MDPPKPFPILRLPFVPLQDVFKAMDPFEKINFSLISKRTKAVAMQMTSYSTHLIQLIIGEELEVWVHELKYMTACYYMFTSKEEMNGKVEENTWDGWNQLFVWKYSDNMIEEWQQLSKYVMELFKKQTIDILSMTLDTLVENNVSIIDFLKTNWKSVNDCNLFQSEDKNDVDEHAAYLLENLKVNNELYSYLDIKNVNFDGKIPKNLKELRIENSQWVGYERLLEIDCKNVIIEKNRISNEQWNLFLKKWIAMETHLNLEYLQLDYREIEEFRALVLHDIPHEVVDGEVKRTINGYLNSHIEINGGIDIRRVDGKTATFFAFQMEFLAMSVH</sequence>
<dbReference type="InterPro" id="IPR012885">
    <property type="entry name" value="F-box_Sdz-33"/>
</dbReference>
<dbReference type="Pfam" id="PF07735">
    <property type="entry name" value="FBA_2"/>
    <property type="match status" value="1"/>
</dbReference>
<dbReference type="OrthoDB" id="5907071at2759"/>
<protein>
    <recommendedName>
        <fullName evidence="1">F-box domain-containing protein</fullName>
    </recommendedName>
</protein>
<dbReference type="Proteomes" id="UP000008281">
    <property type="component" value="Unassembled WGS sequence"/>
</dbReference>
<dbReference type="HOGENOM" id="CLU_028840_3_1_1"/>
<feature type="domain" description="F-box" evidence="1">
    <location>
        <begin position="6"/>
        <end position="52"/>
    </location>
</feature>
<dbReference type="FunCoup" id="E3NDH8">
    <property type="interactions" value="412"/>
</dbReference>
<accession>E3NDH8</accession>
<gene>
    <name evidence="2" type="ORF">CRE_09809</name>
</gene>
<dbReference type="InParanoid" id="E3NDH8"/>
<organism evidence="3">
    <name type="scientific">Caenorhabditis remanei</name>
    <name type="common">Caenorhabditis vulgaris</name>
    <dbReference type="NCBI Taxonomy" id="31234"/>
    <lineage>
        <taxon>Eukaryota</taxon>
        <taxon>Metazoa</taxon>
        <taxon>Ecdysozoa</taxon>
        <taxon>Nematoda</taxon>
        <taxon>Chromadorea</taxon>
        <taxon>Rhabditida</taxon>
        <taxon>Rhabditina</taxon>
        <taxon>Rhabditomorpha</taxon>
        <taxon>Rhabditoidea</taxon>
        <taxon>Rhabditidae</taxon>
        <taxon>Peloderinae</taxon>
        <taxon>Caenorhabditis</taxon>
    </lineage>
</organism>
<dbReference type="PANTHER" id="PTHR21503:SF8">
    <property type="entry name" value="F-BOX ASSOCIATED DOMAIN-CONTAINING PROTEIN-RELATED"/>
    <property type="match status" value="1"/>
</dbReference>
<name>E3NDH8_CAERE</name>
<dbReference type="AlphaFoldDB" id="E3NDH8"/>
<dbReference type="InterPro" id="IPR001810">
    <property type="entry name" value="F-box_dom"/>
</dbReference>
<dbReference type="Pfam" id="PF00646">
    <property type="entry name" value="F-box"/>
    <property type="match status" value="1"/>
</dbReference>
<evidence type="ECO:0000313" key="3">
    <source>
        <dbReference type="Proteomes" id="UP000008281"/>
    </source>
</evidence>
<keyword evidence="3" id="KW-1185">Reference proteome</keyword>
<reference evidence="2" key="1">
    <citation type="submission" date="2007-07" db="EMBL/GenBank/DDBJ databases">
        <title>PCAP assembly of the Caenorhabditis remanei genome.</title>
        <authorList>
            <consortium name="The Caenorhabditis remanei Sequencing Consortium"/>
            <person name="Wilson R.K."/>
        </authorList>
    </citation>
    <scope>NUCLEOTIDE SEQUENCE [LARGE SCALE GENOMIC DNA]</scope>
    <source>
        <strain evidence="2">PB4641</strain>
    </source>
</reference>
<dbReference type="PROSITE" id="PS50181">
    <property type="entry name" value="FBOX"/>
    <property type="match status" value="1"/>
</dbReference>
<dbReference type="PANTHER" id="PTHR21503">
    <property type="entry name" value="F-BOX-CONTAINING HYPOTHETICAL PROTEIN C.ELEGANS"/>
    <property type="match status" value="1"/>
</dbReference>
<proteinExistence type="predicted"/>